<feature type="transmembrane region" description="Helical" evidence="5">
    <location>
        <begin position="6"/>
        <end position="25"/>
    </location>
</feature>
<keyword evidence="5" id="KW-0812">Transmembrane</keyword>
<proteinExistence type="inferred from homology"/>
<keyword evidence="3" id="KW-0479">Metal-binding</keyword>
<feature type="binding site" evidence="3">
    <location>
        <position position="99"/>
    </location>
    <ligand>
        <name>Cu cation</name>
        <dbReference type="ChEBI" id="CHEBI:23378"/>
    </ligand>
</feature>
<accession>A0A9X2I2J1</accession>
<organism evidence="7 8">
    <name type="scientific">Christiangramia oceanisediminis</name>
    <dbReference type="NCBI Taxonomy" id="2920386"/>
    <lineage>
        <taxon>Bacteria</taxon>
        <taxon>Pseudomonadati</taxon>
        <taxon>Bacteroidota</taxon>
        <taxon>Flavobacteriia</taxon>
        <taxon>Flavobacteriales</taxon>
        <taxon>Flavobacteriaceae</taxon>
        <taxon>Christiangramia</taxon>
    </lineage>
</organism>
<protein>
    <submittedName>
        <fullName evidence="7">SCO family protein</fullName>
    </submittedName>
</protein>
<evidence type="ECO:0000256" key="2">
    <source>
        <dbReference type="ARBA" id="ARBA00023008"/>
    </source>
</evidence>
<keyword evidence="4" id="KW-1015">Disulfide bond</keyword>
<feature type="binding site" evidence="3">
    <location>
        <position position="188"/>
    </location>
    <ligand>
        <name>Cu cation</name>
        <dbReference type="ChEBI" id="CHEBI:23378"/>
    </ligand>
</feature>
<evidence type="ECO:0000313" key="7">
    <source>
        <dbReference type="EMBL" id="MCP9198655.1"/>
    </source>
</evidence>
<evidence type="ECO:0000256" key="5">
    <source>
        <dbReference type="SAM" id="Phobius"/>
    </source>
</evidence>
<dbReference type="PANTHER" id="PTHR12151">
    <property type="entry name" value="ELECTRON TRANSPORT PROTIN SCO1/SENC FAMILY MEMBER"/>
    <property type="match status" value="1"/>
</dbReference>
<evidence type="ECO:0000256" key="1">
    <source>
        <dbReference type="ARBA" id="ARBA00010996"/>
    </source>
</evidence>
<comment type="caution">
    <text evidence="7">The sequence shown here is derived from an EMBL/GenBank/DDBJ whole genome shotgun (WGS) entry which is preliminary data.</text>
</comment>
<dbReference type="InterPro" id="IPR036249">
    <property type="entry name" value="Thioredoxin-like_sf"/>
</dbReference>
<dbReference type="PROSITE" id="PS51352">
    <property type="entry name" value="THIOREDOXIN_2"/>
    <property type="match status" value="1"/>
</dbReference>
<dbReference type="GO" id="GO:0046872">
    <property type="term" value="F:metal ion binding"/>
    <property type="evidence" value="ECO:0007669"/>
    <property type="project" value="UniProtKB-KW"/>
</dbReference>
<dbReference type="PANTHER" id="PTHR12151:SF25">
    <property type="entry name" value="LINALOOL DEHYDRATASE_ISOMERASE DOMAIN-CONTAINING PROTEIN"/>
    <property type="match status" value="1"/>
</dbReference>
<dbReference type="InterPro" id="IPR013766">
    <property type="entry name" value="Thioredoxin_domain"/>
</dbReference>
<dbReference type="CDD" id="cd02968">
    <property type="entry name" value="SCO"/>
    <property type="match status" value="1"/>
</dbReference>
<name>A0A9X2I2J1_9FLAO</name>
<feature type="domain" description="Thioredoxin" evidence="6">
    <location>
        <begin position="61"/>
        <end position="239"/>
    </location>
</feature>
<dbReference type="Gene3D" id="3.40.30.10">
    <property type="entry name" value="Glutaredoxin"/>
    <property type="match status" value="1"/>
</dbReference>
<reference evidence="7" key="1">
    <citation type="submission" date="2022-07" db="EMBL/GenBank/DDBJ databases">
        <title>Gramela sediminis sp. nov., isolated from deep-sea sediment of the Indian Ocean.</title>
        <authorList>
            <person name="Shi H."/>
        </authorList>
    </citation>
    <scope>NUCLEOTIDE SEQUENCE</scope>
    <source>
        <strain evidence="7">GC03-9</strain>
    </source>
</reference>
<dbReference type="AlphaFoldDB" id="A0A9X2I2J1"/>
<dbReference type="EMBL" id="JANCNS010000001">
    <property type="protein sequence ID" value="MCP9198655.1"/>
    <property type="molecule type" value="Genomic_DNA"/>
</dbReference>
<keyword evidence="5" id="KW-1133">Transmembrane helix</keyword>
<feature type="disulfide bond" description="Redox-active" evidence="4">
    <location>
        <begin position="99"/>
        <end position="103"/>
    </location>
</feature>
<keyword evidence="2 3" id="KW-0186">Copper</keyword>
<evidence type="ECO:0000259" key="6">
    <source>
        <dbReference type="PROSITE" id="PS51352"/>
    </source>
</evidence>
<evidence type="ECO:0000256" key="4">
    <source>
        <dbReference type="PIRSR" id="PIRSR603782-2"/>
    </source>
</evidence>
<dbReference type="RefSeq" id="WP_241550661.1">
    <property type="nucleotide sequence ID" value="NZ_JANCNS010000001.1"/>
</dbReference>
<dbReference type="InterPro" id="IPR003782">
    <property type="entry name" value="SCO1/SenC"/>
</dbReference>
<keyword evidence="8" id="KW-1185">Reference proteome</keyword>
<gene>
    <name evidence="7" type="ORF">MKO06_01965</name>
</gene>
<dbReference type="Pfam" id="PF02630">
    <property type="entry name" value="SCO1-SenC"/>
    <property type="match status" value="1"/>
</dbReference>
<evidence type="ECO:0000313" key="8">
    <source>
        <dbReference type="Proteomes" id="UP001155280"/>
    </source>
</evidence>
<comment type="similarity">
    <text evidence="1">Belongs to the SCO1/2 family.</text>
</comment>
<dbReference type="SUPFAM" id="SSF52833">
    <property type="entry name" value="Thioredoxin-like"/>
    <property type="match status" value="1"/>
</dbReference>
<dbReference type="Proteomes" id="UP001155280">
    <property type="component" value="Unassembled WGS sequence"/>
</dbReference>
<sequence>MKNYSYVGISLVILIFGIIFIPKIVDRISDNEVVSANRLNVKKDTEDEEVSGEPLSYLEINGERKKAPSFEFVNQDGDTITNDYYEGKVYLVEFFFTTCPTICPIMNRNLVEIQNEFKNRKDFGIASVTIDPSHDSPEVLSEYAESYGINHPHWNLLTGEKEDIYQLANQGFGIYAGEDAEVPGGFAHQGMFVLVDQEGYIRSRTDEFGNPLIYYRGSVERNKSVARGEEEPQIDMLISDIKQLL</sequence>
<evidence type="ECO:0000256" key="3">
    <source>
        <dbReference type="PIRSR" id="PIRSR603782-1"/>
    </source>
</evidence>
<keyword evidence="5" id="KW-0472">Membrane</keyword>
<feature type="binding site" evidence="3">
    <location>
        <position position="103"/>
    </location>
    <ligand>
        <name>Cu cation</name>
        <dbReference type="ChEBI" id="CHEBI:23378"/>
    </ligand>
</feature>